<protein>
    <submittedName>
        <fullName evidence="5">AMP-dependent synthetase and ligase</fullName>
    </submittedName>
</protein>
<dbReference type="SUPFAM" id="SSF56801">
    <property type="entry name" value="Acetyl-CoA synthetase-like"/>
    <property type="match status" value="1"/>
</dbReference>
<dbReference type="InterPro" id="IPR000873">
    <property type="entry name" value="AMP-dep_synth/lig_dom"/>
</dbReference>
<dbReference type="PANTHER" id="PTHR43767">
    <property type="entry name" value="LONG-CHAIN-FATTY-ACID--COA LIGASE"/>
    <property type="match status" value="1"/>
</dbReference>
<dbReference type="Pfam" id="PF13193">
    <property type="entry name" value="AMP-binding_C"/>
    <property type="match status" value="1"/>
</dbReference>
<dbReference type="KEGG" id="tmr:Tmar_1343"/>
<dbReference type="RefSeq" id="WP_013495761.1">
    <property type="nucleotide sequence ID" value="NC_014831.1"/>
</dbReference>
<keyword evidence="2 5" id="KW-0436">Ligase</keyword>
<dbReference type="OrthoDB" id="9778383at2"/>
<reference evidence="5 6" key="1">
    <citation type="journal article" date="2010" name="Stand. Genomic Sci.">
        <title>Complete genome sequence of Thermaerobacter marianensis type strain (7p75a).</title>
        <authorList>
            <person name="Han C."/>
            <person name="Gu W."/>
            <person name="Zhang X."/>
            <person name="Lapidus A."/>
            <person name="Nolan M."/>
            <person name="Copeland A."/>
            <person name="Lucas S."/>
            <person name="Del Rio T.G."/>
            <person name="Tice H."/>
            <person name="Cheng J.F."/>
            <person name="Tapia R."/>
            <person name="Goodwin L."/>
            <person name="Pitluck S."/>
            <person name="Pagani I."/>
            <person name="Ivanova N."/>
            <person name="Mavromatis K."/>
            <person name="Mikhailova N."/>
            <person name="Pati A."/>
            <person name="Chen A."/>
            <person name="Palaniappan K."/>
            <person name="Land M."/>
            <person name="Hauser L."/>
            <person name="Chang Y.J."/>
            <person name="Jeffries C.D."/>
            <person name="Schneider S."/>
            <person name="Rohde M."/>
            <person name="Goker M."/>
            <person name="Pukall R."/>
            <person name="Woyke T."/>
            <person name="Bristow J."/>
            <person name="Eisen J.A."/>
            <person name="Markowitz V."/>
            <person name="Hugenholtz P."/>
            <person name="Kyrpides N.C."/>
            <person name="Klenk H.P."/>
            <person name="Detter J.C."/>
        </authorList>
    </citation>
    <scope>NUCLEOTIDE SEQUENCE [LARGE SCALE GENOMIC DNA]</scope>
    <source>
        <strain evidence="6">ATCC 700841 / DSM 12885 / JCM 10246 / 7p75a</strain>
    </source>
</reference>
<keyword evidence="6" id="KW-1185">Reference proteome</keyword>
<name>E6SM97_THEM7</name>
<evidence type="ECO:0000259" key="3">
    <source>
        <dbReference type="Pfam" id="PF00501"/>
    </source>
</evidence>
<dbReference type="Pfam" id="PF00501">
    <property type="entry name" value="AMP-binding"/>
    <property type="match status" value="1"/>
</dbReference>
<dbReference type="InterPro" id="IPR050237">
    <property type="entry name" value="ATP-dep_AMP-bd_enzyme"/>
</dbReference>
<dbReference type="Gene3D" id="3.40.50.980">
    <property type="match status" value="2"/>
</dbReference>
<dbReference type="InterPro" id="IPR025110">
    <property type="entry name" value="AMP-bd_C"/>
</dbReference>
<dbReference type="InterPro" id="IPR020845">
    <property type="entry name" value="AMP-binding_CS"/>
</dbReference>
<dbReference type="Gene3D" id="2.30.38.10">
    <property type="entry name" value="Luciferase, Domain 3"/>
    <property type="match status" value="1"/>
</dbReference>
<dbReference type="NCBIfam" id="NF004837">
    <property type="entry name" value="PRK06187.1"/>
    <property type="match status" value="1"/>
</dbReference>
<dbReference type="GO" id="GO:0016877">
    <property type="term" value="F:ligase activity, forming carbon-sulfur bonds"/>
    <property type="evidence" value="ECO:0007669"/>
    <property type="project" value="UniProtKB-ARBA"/>
</dbReference>
<feature type="domain" description="AMP-binding enzyme C-terminal" evidence="4">
    <location>
        <begin position="450"/>
        <end position="525"/>
    </location>
</feature>
<evidence type="ECO:0000256" key="1">
    <source>
        <dbReference type="ARBA" id="ARBA00006432"/>
    </source>
</evidence>
<dbReference type="HOGENOM" id="CLU_000022_59_7_9"/>
<dbReference type="EMBL" id="CP002344">
    <property type="protein sequence ID" value="ADU51456.1"/>
    <property type="molecule type" value="Genomic_DNA"/>
</dbReference>
<sequence>MAGKPWLKHYPANVPAHLEYPEVPLYELLATTARAHPDLPALRYYMVRMTYAELWAQVNRCAAALASLGVGKGDRVALMLPNCPQYVIGYYATLRLGAIVAQVNPLYTPRELRDLIHDSGAKVLIVGDAVYPTVQAAQPDLPLEHILVARLLGHVQPGPEARSFEELLAGASGEPPAVAIDPRDDVAVLQYTGGTTGRSKGAMLTHRNLVANTIQVQHWFPAAERMKPGEGRILTILPLFHSYGMTVCMNYGLASGYELILVPRFELPEVMEIIKATRPNFFPGVPTMYVAVNNYPNAEAYGVGSIQFCNSGGAAMPVEVMQAFERRFGAQVLEGYGLSEASPVTHCNPVHGVRKPGSIGIPYPDTDAEIVDVETGTRVLGPGEVGELRIRGPQVMKGYWNRPEETAEALRDGWLYTGDIAKMDEDGYFYIVDRKKDMIIASGYNVYPREVEEVLYEHPAVAECCVAGVPDPYRGETVKAYIVTKPGATATADEIVAFCRQRLAAYKVPKLVEFRSELPKTAVGKVLRRVLVEEEKARMAAGGGAQG</sequence>
<dbReference type="CDD" id="cd05936">
    <property type="entry name" value="FC-FACS_FadD_like"/>
    <property type="match status" value="1"/>
</dbReference>
<evidence type="ECO:0000313" key="6">
    <source>
        <dbReference type="Proteomes" id="UP000008915"/>
    </source>
</evidence>
<dbReference type="STRING" id="644966.Tmar_1343"/>
<dbReference type="FunFam" id="3.40.50.12780:FF:000003">
    <property type="entry name" value="Long-chain-fatty-acid--CoA ligase FadD"/>
    <property type="match status" value="1"/>
</dbReference>
<evidence type="ECO:0000256" key="2">
    <source>
        <dbReference type="ARBA" id="ARBA00022598"/>
    </source>
</evidence>
<gene>
    <name evidence="5" type="ordered locus">Tmar_1343</name>
</gene>
<accession>E6SM97</accession>
<dbReference type="Proteomes" id="UP000008915">
    <property type="component" value="Chromosome"/>
</dbReference>
<evidence type="ECO:0000313" key="5">
    <source>
        <dbReference type="EMBL" id="ADU51456.1"/>
    </source>
</evidence>
<dbReference type="eggNOG" id="COG0318">
    <property type="taxonomic scope" value="Bacteria"/>
</dbReference>
<dbReference type="Gene3D" id="3.30.300.30">
    <property type="match status" value="1"/>
</dbReference>
<dbReference type="PANTHER" id="PTHR43767:SF12">
    <property type="entry name" value="AMP-DEPENDENT SYNTHETASE AND LIGASE"/>
    <property type="match status" value="1"/>
</dbReference>
<comment type="similarity">
    <text evidence="1">Belongs to the ATP-dependent AMP-binding enzyme family.</text>
</comment>
<dbReference type="FunFam" id="3.30.300.30:FF:000008">
    <property type="entry name" value="2,3-dihydroxybenzoate-AMP ligase"/>
    <property type="match status" value="1"/>
</dbReference>
<organism evidence="5 6">
    <name type="scientific">Thermaerobacter marianensis (strain ATCC 700841 / DSM 12885 / JCM 10246 / 7p75a)</name>
    <dbReference type="NCBI Taxonomy" id="644966"/>
    <lineage>
        <taxon>Bacteria</taxon>
        <taxon>Bacillati</taxon>
        <taxon>Bacillota</taxon>
        <taxon>Clostridia</taxon>
        <taxon>Eubacteriales</taxon>
        <taxon>Clostridiales Family XVII. Incertae Sedis</taxon>
        <taxon>Thermaerobacter</taxon>
    </lineage>
</organism>
<reference evidence="6" key="2">
    <citation type="journal article" date="2010" name="Stand. Genomic Sci.">
        <title>Complete genome sequence of Thermaerobacter marianensis type strain (7p75aT).</title>
        <authorList>
            <person name="Han C."/>
            <person name="Gu W."/>
            <person name="Zhang X."/>
            <person name="Lapidus A."/>
            <person name="Nolan M."/>
            <person name="Copeland A."/>
            <person name="Lucas S."/>
            <person name="Glavina Del Rio T."/>
            <person name="Tice H."/>
            <person name="Cheng J."/>
            <person name="Tapia R."/>
            <person name="Goodwin L."/>
            <person name="Pitluck S."/>
            <person name="Pagani I."/>
            <person name="Ivanova N."/>
            <person name="Mavromatis K."/>
            <person name="Mikhailova N."/>
            <person name="Pati A."/>
            <person name="Chen A."/>
            <person name="Palaniappan K."/>
            <person name="Land M."/>
            <person name="Hauser L."/>
            <person name="Chang Y."/>
            <person name="Jeffries C."/>
            <person name="Schneider S."/>
            <person name="Rohde M."/>
            <person name="Goker M."/>
            <person name="Pukall R."/>
            <person name="Woyke T."/>
            <person name="Bristow J."/>
            <person name="Eisen J."/>
            <person name="Markowitz V."/>
            <person name="Hugenholtz P."/>
            <person name="Kyrpides N."/>
            <person name="Klenk H."/>
            <person name="Detter J."/>
        </authorList>
    </citation>
    <scope>NUCLEOTIDE SEQUENCE [LARGE SCALE GENOMIC DNA]</scope>
    <source>
        <strain evidence="6">ATCC 700841 / DSM 12885 / JCM 10246 / 7p75a</strain>
    </source>
</reference>
<evidence type="ECO:0000259" key="4">
    <source>
        <dbReference type="Pfam" id="PF13193"/>
    </source>
</evidence>
<proteinExistence type="inferred from homology"/>
<dbReference type="InterPro" id="IPR045851">
    <property type="entry name" value="AMP-bd_C_sf"/>
</dbReference>
<dbReference type="AlphaFoldDB" id="E6SM97"/>
<dbReference type="PROSITE" id="PS00455">
    <property type="entry name" value="AMP_BINDING"/>
    <property type="match status" value="1"/>
</dbReference>
<feature type="domain" description="AMP-dependent synthetase/ligase" evidence="3">
    <location>
        <begin position="30"/>
        <end position="400"/>
    </location>
</feature>